<dbReference type="EMBL" id="CP014167">
    <property type="protein sequence ID" value="ANS75247.1"/>
    <property type="molecule type" value="Genomic_DNA"/>
</dbReference>
<evidence type="ECO:0008006" key="4">
    <source>
        <dbReference type="Google" id="ProtNLM"/>
    </source>
</evidence>
<accession>A0A1B1N1D3</accession>
<evidence type="ECO:0000313" key="2">
    <source>
        <dbReference type="EMBL" id="ANS75247.1"/>
    </source>
</evidence>
<dbReference type="STRING" id="1462996.AWM70_12075"/>
<keyword evidence="3" id="KW-1185">Reference proteome</keyword>
<dbReference type="AlphaFoldDB" id="A0A1B1N1D3"/>
<keyword evidence="1" id="KW-0472">Membrane</keyword>
<sequence>MEGGFAAAARAALPPSPKRLHHSEELWGWLFVSPMLLGVTVLVLLPIVWMMITSFKVQFPS</sequence>
<keyword evidence="1" id="KW-1133">Transmembrane helix</keyword>
<organism evidence="2 3">
    <name type="scientific">Paenibacillus yonginensis</name>
    <dbReference type="NCBI Taxonomy" id="1462996"/>
    <lineage>
        <taxon>Bacteria</taxon>
        <taxon>Bacillati</taxon>
        <taxon>Bacillota</taxon>
        <taxon>Bacilli</taxon>
        <taxon>Bacillales</taxon>
        <taxon>Paenibacillaceae</taxon>
        <taxon>Paenibacillus</taxon>
    </lineage>
</organism>
<dbReference type="RefSeq" id="WP_068696699.1">
    <property type="nucleotide sequence ID" value="NZ_CP014167.1"/>
</dbReference>
<reference evidence="2 3" key="1">
    <citation type="submission" date="2016-01" db="EMBL/GenBank/DDBJ databases">
        <title>Complete Genome Sequence of Paenibacillus yonginensis DCY84, a novel Plant Growth-Promoting Bacteria with Elicitation of Induced Systemic Resistance.</title>
        <authorList>
            <person name="Kim Y.J."/>
            <person name="Yang D.C."/>
            <person name="Sukweenadhi J."/>
        </authorList>
    </citation>
    <scope>NUCLEOTIDE SEQUENCE [LARGE SCALE GENOMIC DNA]</scope>
    <source>
        <strain evidence="2 3">DCY84</strain>
    </source>
</reference>
<feature type="transmembrane region" description="Helical" evidence="1">
    <location>
        <begin position="26"/>
        <end position="52"/>
    </location>
</feature>
<evidence type="ECO:0000313" key="3">
    <source>
        <dbReference type="Proteomes" id="UP000092573"/>
    </source>
</evidence>
<evidence type="ECO:0000256" key="1">
    <source>
        <dbReference type="SAM" id="Phobius"/>
    </source>
</evidence>
<dbReference type="KEGG" id="pyg:AWM70_12075"/>
<proteinExistence type="predicted"/>
<keyword evidence="1" id="KW-0812">Transmembrane</keyword>
<protein>
    <recommendedName>
        <fullName evidence="4">Sugar ABC transporter permease</fullName>
    </recommendedName>
</protein>
<name>A0A1B1N1D3_9BACL</name>
<gene>
    <name evidence="2" type="ORF">AWM70_12075</name>
</gene>
<dbReference type="Proteomes" id="UP000092573">
    <property type="component" value="Chromosome"/>
</dbReference>